<dbReference type="PANTHER" id="PTHR21600">
    <property type="entry name" value="MITOCHONDRIAL RNA PSEUDOURIDINE SYNTHASE"/>
    <property type="match status" value="1"/>
</dbReference>
<keyword evidence="4" id="KW-0413">Isomerase</keyword>
<evidence type="ECO:0000256" key="5">
    <source>
        <dbReference type="ARBA" id="ARBA00036943"/>
    </source>
</evidence>
<feature type="compositionally biased region" description="Low complexity" evidence="8">
    <location>
        <begin position="294"/>
        <end position="314"/>
    </location>
</feature>
<dbReference type="Gene3D" id="3.30.2350.10">
    <property type="entry name" value="Pseudouridine synthase"/>
    <property type="match status" value="1"/>
</dbReference>
<feature type="domain" description="Pseudouridine synthase RsuA/RluA-like" evidence="9">
    <location>
        <begin position="466"/>
        <end position="634"/>
    </location>
</feature>
<evidence type="ECO:0000256" key="4">
    <source>
        <dbReference type="ARBA" id="ARBA00023235"/>
    </source>
</evidence>
<dbReference type="PROSITE" id="PS01129">
    <property type="entry name" value="PSI_RLU"/>
    <property type="match status" value="1"/>
</dbReference>
<dbReference type="InterPro" id="IPR050188">
    <property type="entry name" value="RluA_PseudoU_synthase"/>
</dbReference>
<feature type="compositionally biased region" description="Low complexity" evidence="8">
    <location>
        <begin position="369"/>
        <end position="384"/>
    </location>
</feature>
<comment type="catalytic activity">
    <reaction evidence="2">
        <text>uridine in 5S rRNA = pseudouridine in 5S rRNA</text>
        <dbReference type="Rhea" id="RHEA:47036"/>
        <dbReference type="Rhea" id="RHEA-COMP:11730"/>
        <dbReference type="Rhea" id="RHEA-COMP:11731"/>
        <dbReference type="ChEBI" id="CHEBI:65314"/>
        <dbReference type="ChEBI" id="CHEBI:65315"/>
    </reaction>
</comment>
<comment type="catalytic activity">
    <reaction evidence="1">
        <text>a uridine in mRNA = a pseudouridine in mRNA</text>
        <dbReference type="Rhea" id="RHEA:56644"/>
        <dbReference type="Rhea" id="RHEA-COMP:14658"/>
        <dbReference type="Rhea" id="RHEA-COMP:14659"/>
        <dbReference type="ChEBI" id="CHEBI:65314"/>
        <dbReference type="ChEBI" id="CHEBI:65315"/>
    </reaction>
</comment>
<feature type="compositionally biased region" description="Low complexity" evidence="8">
    <location>
        <begin position="224"/>
        <end position="235"/>
    </location>
</feature>
<feature type="region of interest" description="Disordered" evidence="8">
    <location>
        <begin position="135"/>
        <end position="189"/>
    </location>
</feature>
<evidence type="ECO:0000256" key="3">
    <source>
        <dbReference type="ARBA" id="ARBA00010876"/>
    </source>
</evidence>
<organism evidence="10">
    <name type="scientific">Rhipicephalus appendiculatus</name>
    <name type="common">Brown ear tick</name>
    <dbReference type="NCBI Taxonomy" id="34631"/>
    <lineage>
        <taxon>Eukaryota</taxon>
        <taxon>Metazoa</taxon>
        <taxon>Ecdysozoa</taxon>
        <taxon>Arthropoda</taxon>
        <taxon>Chelicerata</taxon>
        <taxon>Arachnida</taxon>
        <taxon>Acari</taxon>
        <taxon>Parasitiformes</taxon>
        <taxon>Ixodida</taxon>
        <taxon>Ixodoidea</taxon>
        <taxon>Ixodidae</taxon>
        <taxon>Rhipicephalinae</taxon>
        <taxon>Rhipicephalus</taxon>
        <taxon>Rhipicephalus</taxon>
    </lineage>
</organism>
<evidence type="ECO:0000256" key="8">
    <source>
        <dbReference type="SAM" id="MobiDB-lite"/>
    </source>
</evidence>
<evidence type="ECO:0000256" key="6">
    <source>
        <dbReference type="ARBA" id="ARBA00039953"/>
    </source>
</evidence>
<proteinExistence type="inferred from homology"/>
<dbReference type="InterPro" id="IPR006224">
    <property type="entry name" value="PsdUridine_synth_RluA-like_CS"/>
</dbReference>
<feature type="compositionally biased region" description="Polar residues" evidence="8">
    <location>
        <begin position="334"/>
        <end position="344"/>
    </location>
</feature>
<accession>A0A131YH01</accession>
<comment type="similarity">
    <text evidence="3">Belongs to the pseudouridine synthase RluA family.</text>
</comment>
<evidence type="ECO:0000256" key="7">
    <source>
        <dbReference type="ARBA" id="ARBA00041563"/>
    </source>
</evidence>
<feature type="compositionally biased region" description="Basic and acidic residues" evidence="8">
    <location>
        <begin position="136"/>
        <end position="148"/>
    </location>
</feature>
<evidence type="ECO:0000259" key="9">
    <source>
        <dbReference type="Pfam" id="PF00849"/>
    </source>
</evidence>
<dbReference type="GO" id="GO:0009982">
    <property type="term" value="F:pseudouridine synthase activity"/>
    <property type="evidence" value="ECO:0007669"/>
    <property type="project" value="InterPro"/>
</dbReference>
<evidence type="ECO:0000313" key="10">
    <source>
        <dbReference type="EMBL" id="JAP78217.1"/>
    </source>
</evidence>
<dbReference type="EMBL" id="GEDV01010340">
    <property type="protein sequence ID" value="JAP78217.1"/>
    <property type="molecule type" value="Transcribed_RNA"/>
</dbReference>
<dbReference type="GO" id="GO:0003723">
    <property type="term" value="F:RNA binding"/>
    <property type="evidence" value="ECO:0007669"/>
    <property type="project" value="InterPro"/>
</dbReference>
<protein>
    <recommendedName>
        <fullName evidence="6">Pseudouridylate synthase RPUSD4, mitochondrial</fullName>
    </recommendedName>
    <alternativeName>
        <fullName evidence="7">RNA pseudouridylate synthase domain-containing protein 4</fullName>
    </alternativeName>
</protein>
<dbReference type="SUPFAM" id="SSF55120">
    <property type="entry name" value="Pseudouridine synthase"/>
    <property type="match status" value="1"/>
</dbReference>
<evidence type="ECO:0000256" key="1">
    <source>
        <dbReference type="ARBA" id="ARBA00001166"/>
    </source>
</evidence>
<dbReference type="InterPro" id="IPR020103">
    <property type="entry name" value="PsdUridine_synth_cat_dom_sf"/>
</dbReference>
<dbReference type="InterPro" id="IPR006145">
    <property type="entry name" value="PsdUridine_synth_RsuA/RluA"/>
</dbReference>
<dbReference type="CDD" id="cd02869">
    <property type="entry name" value="PseudoU_synth_RluA_like"/>
    <property type="match status" value="1"/>
</dbReference>
<dbReference type="AlphaFoldDB" id="A0A131YH01"/>
<dbReference type="PANTHER" id="PTHR21600:SF83">
    <property type="entry name" value="PSEUDOURIDYLATE SYNTHASE RPUSD4, MITOCHONDRIAL"/>
    <property type="match status" value="1"/>
</dbReference>
<dbReference type="GO" id="GO:0001522">
    <property type="term" value="P:pseudouridine synthesis"/>
    <property type="evidence" value="ECO:0007669"/>
    <property type="project" value="InterPro"/>
</dbReference>
<feature type="region of interest" description="Disordered" evidence="8">
    <location>
        <begin position="204"/>
        <end position="413"/>
    </location>
</feature>
<name>A0A131YH01_RHIAP</name>
<reference evidence="10" key="1">
    <citation type="journal article" date="2016" name="Ticks Tick Borne Dis.">
        <title>De novo assembly and annotation of the salivary gland transcriptome of Rhipicephalus appendiculatus male and female ticks during blood feeding.</title>
        <authorList>
            <person name="de Castro M.H."/>
            <person name="de Klerk D."/>
            <person name="Pienaar R."/>
            <person name="Latif A.A."/>
            <person name="Rees D.J."/>
            <person name="Mans B.J."/>
        </authorList>
    </citation>
    <scope>NUCLEOTIDE SEQUENCE</scope>
    <source>
        <tissue evidence="10">Salivary glands</tissue>
    </source>
</reference>
<sequence>MAARFVRASVCSCVRLQATLAGSASCRGLSTSRALSVRGTKLSVERDDERCAVEDDFYGISGDHGVVTVDNPLGDRHERLRRFSHLTRCRDAKVSDETVVAADFGTIRYDRDNRARYHGQFEDDTLLDELVLDTYGGKESKPGRKAPDESANQSELQDTRETSVSARKKKRSGDSAEGATPASTDVQDLSNAAVKLSEEVARSLPPRSLPVDDRQLQLSKARPSASVIEKSSSESQRTCSNTDFLGAARSSEQNSTLGRNHLEGVVGKSSPAKATAEKSKRSTEHVEERHGKELSGSGASSPLTSSSESFVTSARTAEKEDCESSVPETRTRVSRQPRSNYTLESNDERNTARSFLKEPTTVTTQFDLGQSSSSAVGESSNASQNRTKTRIKKESDEAIADDSSGVPDEGNPTAFEYVRKPQQFSLKLDSKGFFILKSEVRPNLAFMLRSEVVDMLRQRVLYDGNDILILDKPYGMICHGSAKGVPDSHVLVRLLPDLSAALYPREDVKLYTVHRLDRDVTGAIVLAKTQRMADMLQTQFEQHNISKTYHAITFGVPDNDCATIDMPLAEGSVGLAKRMVICPKLEPEFERLVPKFSKTYEAITHYRVLCSHGRAAYLEVKPVTGVKHQIRVHLGFGLRCPILGDHKYSHLRELAPQRLSGDLLDRLNVRQTKVRHIPMHLHASAVLIPEILDGKNLLVTAQLPYHFLQNLKRLKLQRH</sequence>
<dbReference type="PROSITE" id="PS51257">
    <property type="entry name" value="PROKAR_LIPOPROTEIN"/>
    <property type="match status" value="1"/>
</dbReference>
<feature type="compositionally biased region" description="Basic and acidic residues" evidence="8">
    <location>
        <begin position="275"/>
        <end position="293"/>
    </location>
</feature>
<dbReference type="Pfam" id="PF00849">
    <property type="entry name" value="PseudoU_synth_2"/>
    <property type="match status" value="1"/>
</dbReference>
<evidence type="ECO:0000256" key="2">
    <source>
        <dbReference type="ARBA" id="ARBA00001896"/>
    </source>
</evidence>
<comment type="catalytic activity">
    <reaction evidence="5">
        <text>a uridine in tRNA = a pseudouridine in tRNA</text>
        <dbReference type="Rhea" id="RHEA:54572"/>
        <dbReference type="Rhea" id="RHEA-COMP:13339"/>
        <dbReference type="Rhea" id="RHEA-COMP:13934"/>
        <dbReference type="ChEBI" id="CHEBI:65314"/>
        <dbReference type="ChEBI" id="CHEBI:65315"/>
    </reaction>
</comment>